<dbReference type="Proteomes" id="UP001499967">
    <property type="component" value="Unassembled WGS sequence"/>
</dbReference>
<reference evidence="1 2" key="1">
    <citation type="journal article" date="2019" name="Int. J. Syst. Evol. Microbiol.">
        <title>The Global Catalogue of Microorganisms (GCM) 10K type strain sequencing project: providing services to taxonomists for standard genome sequencing and annotation.</title>
        <authorList>
            <consortium name="The Broad Institute Genomics Platform"/>
            <consortium name="The Broad Institute Genome Sequencing Center for Infectious Disease"/>
            <person name="Wu L."/>
            <person name="Ma J."/>
        </authorList>
    </citation>
    <scope>NUCLEOTIDE SEQUENCE [LARGE SCALE GENOMIC DNA]</scope>
    <source>
        <strain evidence="1 2">JCM 11117</strain>
    </source>
</reference>
<proteinExistence type="predicted"/>
<evidence type="ECO:0000313" key="2">
    <source>
        <dbReference type="Proteomes" id="UP001499967"/>
    </source>
</evidence>
<name>A0ABN1QWG0_9PSEU</name>
<evidence type="ECO:0000313" key="1">
    <source>
        <dbReference type="EMBL" id="GAA0948427.1"/>
    </source>
</evidence>
<gene>
    <name evidence="1" type="ORF">GCM10009559_48070</name>
</gene>
<organism evidence="1 2">
    <name type="scientific">Pseudonocardia zijingensis</name>
    <dbReference type="NCBI Taxonomy" id="153376"/>
    <lineage>
        <taxon>Bacteria</taxon>
        <taxon>Bacillati</taxon>
        <taxon>Actinomycetota</taxon>
        <taxon>Actinomycetes</taxon>
        <taxon>Pseudonocardiales</taxon>
        <taxon>Pseudonocardiaceae</taxon>
        <taxon>Pseudonocardia</taxon>
    </lineage>
</organism>
<comment type="caution">
    <text evidence="1">The sequence shown here is derived from an EMBL/GenBank/DDBJ whole genome shotgun (WGS) entry which is preliminary data.</text>
</comment>
<keyword evidence="2" id="KW-1185">Reference proteome</keyword>
<protein>
    <submittedName>
        <fullName evidence="1">Uncharacterized protein</fullName>
    </submittedName>
</protein>
<accession>A0ABN1QWG0</accession>
<sequence>MAGWASLPNPVVAVAAVPDAGARPFSARPSLPGAYATVLWSRTIPIAILRGSGASRRARVHMLEIDLTVLAQDRNNRGVDVERVDSDPPQDRVDGTAVAHQRWCRHTGCSRCVSTDGGV</sequence>
<dbReference type="EMBL" id="BAAAHP010000143">
    <property type="protein sequence ID" value="GAA0948427.1"/>
    <property type="molecule type" value="Genomic_DNA"/>
</dbReference>